<dbReference type="AlphaFoldDB" id="A0A432MS59"/>
<dbReference type="PANTHER" id="PTHR12110:SF21">
    <property type="entry name" value="XYLOSE ISOMERASE-LIKE TIM BARREL DOMAIN-CONTAINING PROTEIN"/>
    <property type="match status" value="1"/>
</dbReference>
<dbReference type="RefSeq" id="WP_126723413.1">
    <property type="nucleotide sequence ID" value="NZ_RYZH01000001.1"/>
</dbReference>
<proteinExistence type="predicted"/>
<name>A0A432MS59_9BACT</name>
<dbReference type="EMBL" id="RYZH01000001">
    <property type="protein sequence ID" value="RUL89738.1"/>
    <property type="molecule type" value="Genomic_DNA"/>
</dbReference>
<reference evidence="2 3" key="2">
    <citation type="submission" date="2019-01" db="EMBL/GenBank/DDBJ databases">
        <title>Tautonia sociabilis, a novel thermotolerant planctomycete of Isosphaeraceae family, isolated from a 4000 m deep subterranean habitat.</title>
        <authorList>
            <person name="Kovaleva O.L."/>
            <person name="Elcheninov A.G."/>
            <person name="Van Heerden E."/>
            <person name="Toshchakov S.V."/>
            <person name="Novikov A."/>
            <person name="Bonch-Osmolovskaya E.A."/>
            <person name="Kublanov I.V."/>
        </authorList>
    </citation>
    <scope>NUCLEOTIDE SEQUENCE [LARGE SCALE GENOMIC DNA]</scope>
    <source>
        <strain evidence="2 3">GM2012</strain>
    </source>
</reference>
<dbReference type="InterPro" id="IPR050312">
    <property type="entry name" value="IolE/XylAMocC-like"/>
</dbReference>
<dbReference type="InterPro" id="IPR013022">
    <property type="entry name" value="Xyl_isomerase-like_TIM-brl"/>
</dbReference>
<dbReference type="PANTHER" id="PTHR12110">
    <property type="entry name" value="HYDROXYPYRUVATE ISOMERASE"/>
    <property type="match status" value="1"/>
</dbReference>
<evidence type="ECO:0000313" key="2">
    <source>
        <dbReference type="EMBL" id="RUL89738.1"/>
    </source>
</evidence>
<dbReference type="Proteomes" id="UP000280296">
    <property type="component" value="Unassembled WGS sequence"/>
</dbReference>
<dbReference type="Gene3D" id="3.20.20.150">
    <property type="entry name" value="Divalent-metal-dependent TIM barrel enzymes"/>
    <property type="match status" value="1"/>
</dbReference>
<protein>
    <submittedName>
        <fullName evidence="2">Sugar phosphate isomerase/epimerase</fullName>
    </submittedName>
</protein>
<sequence>MLRCLSPRMLGLRLDARETIEQAAHSGFDGVELLVRDLAERGEDPSELAARMADLGLSPISWPLPVDWRGDQERFRSDLAALPRYARIASRLGLDRSGTWVLPAILDPGRLHGPDPAGAALCWHVERLDPIAAILADHGQRLGLEAIGVPSLRTGGGLPFIDRLGALGPLREALRERGRAVGLIVDAFHLFAAGEPVEEALAAGVREIVSVHVSEVPEKLDPAREALRDDRRTLPRPGGVVPCSRLLQLLAEEGYAGPVFAEPVAGGAGTRSEATDPGAIIQEAGEALRSIWPAGGSAGRRSGQSARE</sequence>
<keyword evidence="3" id="KW-1185">Reference proteome</keyword>
<evidence type="ECO:0000313" key="3">
    <source>
        <dbReference type="Proteomes" id="UP000280296"/>
    </source>
</evidence>
<reference evidence="2 3" key="1">
    <citation type="submission" date="2018-12" db="EMBL/GenBank/DDBJ databases">
        <authorList>
            <person name="Toschakov S.V."/>
        </authorList>
    </citation>
    <scope>NUCLEOTIDE SEQUENCE [LARGE SCALE GENOMIC DNA]</scope>
    <source>
        <strain evidence="2 3">GM2012</strain>
    </source>
</reference>
<dbReference type="InterPro" id="IPR036237">
    <property type="entry name" value="Xyl_isomerase-like_sf"/>
</dbReference>
<feature type="domain" description="Xylose isomerase-like TIM barrel" evidence="1">
    <location>
        <begin position="20"/>
        <end position="289"/>
    </location>
</feature>
<evidence type="ECO:0000259" key="1">
    <source>
        <dbReference type="Pfam" id="PF01261"/>
    </source>
</evidence>
<dbReference type="Pfam" id="PF01261">
    <property type="entry name" value="AP_endonuc_2"/>
    <property type="match status" value="1"/>
</dbReference>
<dbReference type="SUPFAM" id="SSF51658">
    <property type="entry name" value="Xylose isomerase-like"/>
    <property type="match status" value="1"/>
</dbReference>
<accession>A0A432MS59</accession>
<gene>
    <name evidence="2" type="ORF">TsocGM_00815</name>
</gene>
<dbReference type="OrthoDB" id="267673at2"/>
<comment type="caution">
    <text evidence="2">The sequence shown here is derived from an EMBL/GenBank/DDBJ whole genome shotgun (WGS) entry which is preliminary data.</text>
</comment>
<keyword evidence="2" id="KW-0413">Isomerase</keyword>
<dbReference type="GO" id="GO:0016853">
    <property type="term" value="F:isomerase activity"/>
    <property type="evidence" value="ECO:0007669"/>
    <property type="project" value="UniProtKB-KW"/>
</dbReference>
<organism evidence="2 3">
    <name type="scientific">Tautonia sociabilis</name>
    <dbReference type="NCBI Taxonomy" id="2080755"/>
    <lineage>
        <taxon>Bacteria</taxon>
        <taxon>Pseudomonadati</taxon>
        <taxon>Planctomycetota</taxon>
        <taxon>Planctomycetia</taxon>
        <taxon>Isosphaerales</taxon>
        <taxon>Isosphaeraceae</taxon>
        <taxon>Tautonia</taxon>
    </lineage>
</organism>